<accession>A0A9D4J680</accession>
<gene>
    <name evidence="1" type="ORF">DPMN_153609</name>
</gene>
<organism evidence="1 2">
    <name type="scientific">Dreissena polymorpha</name>
    <name type="common">Zebra mussel</name>
    <name type="synonym">Mytilus polymorpha</name>
    <dbReference type="NCBI Taxonomy" id="45954"/>
    <lineage>
        <taxon>Eukaryota</taxon>
        <taxon>Metazoa</taxon>
        <taxon>Spiralia</taxon>
        <taxon>Lophotrochozoa</taxon>
        <taxon>Mollusca</taxon>
        <taxon>Bivalvia</taxon>
        <taxon>Autobranchia</taxon>
        <taxon>Heteroconchia</taxon>
        <taxon>Euheterodonta</taxon>
        <taxon>Imparidentia</taxon>
        <taxon>Neoheterodontei</taxon>
        <taxon>Myida</taxon>
        <taxon>Dreissenoidea</taxon>
        <taxon>Dreissenidae</taxon>
        <taxon>Dreissena</taxon>
    </lineage>
</organism>
<name>A0A9D4J680_DREPO</name>
<dbReference type="AlphaFoldDB" id="A0A9D4J680"/>
<sequence length="145" mass="16561">MLTPWRLYIICTNLLTKFHEDGTINVASRVKNAPTPGGHVFHPPRTIFKLVKDIIGINLLTKFNEDRTIKVATKEKCLTPGGHVCQPTKTIFELVQDVIGKNLLTTFLEDWTINLAYRVLTRQMVTPHDRQKATTKAHHEHIALR</sequence>
<protein>
    <submittedName>
        <fullName evidence="1">Uncharacterized protein</fullName>
    </submittedName>
</protein>
<dbReference type="EMBL" id="JAIWYP010000007">
    <property type="protein sequence ID" value="KAH3799985.1"/>
    <property type="molecule type" value="Genomic_DNA"/>
</dbReference>
<evidence type="ECO:0000313" key="1">
    <source>
        <dbReference type="EMBL" id="KAH3799985.1"/>
    </source>
</evidence>
<dbReference type="Proteomes" id="UP000828390">
    <property type="component" value="Unassembled WGS sequence"/>
</dbReference>
<reference evidence="1" key="1">
    <citation type="journal article" date="2019" name="bioRxiv">
        <title>The Genome of the Zebra Mussel, Dreissena polymorpha: A Resource for Invasive Species Research.</title>
        <authorList>
            <person name="McCartney M.A."/>
            <person name="Auch B."/>
            <person name="Kono T."/>
            <person name="Mallez S."/>
            <person name="Zhang Y."/>
            <person name="Obille A."/>
            <person name="Becker A."/>
            <person name="Abrahante J.E."/>
            <person name="Garbe J."/>
            <person name="Badalamenti J.P."/>
            <person name="Herman A."/>
            <person name="Mangelson H."/>
            <person name="Liachko I."/>
            <person name="Sullivan S."/>
            <person name="Sone E.D."/>
            <person name="Koren S."/>
            <person name="Silverstein K.A.T."/>
            <person name="Beckman K.B."/>
            <person name="Gohl D.M."/>
        </authorList>
    </citation>
    <scope>NUCLEOTIDE SEQUENCE</scope>
    <source>
        <strain evidence="1">Duluth1</strain>
        <tissue evidence="1">Whole animal</tissue>
    </source>
</reference>
<reference evidence="1" key="2">
    <citation type="submission" date="2020-11" db="EMBL/GenBank/DDBJ databases">
        <authorList>
            <person name="McCartney M.A."/>
            <person name="Auch B."/>
            <person name="Kono T."/>
            <person name="Mallez S."/>
            <person name="Becker A."/>
            <person name="Gohl D.M."/>
            <person name="Silverstein K.A.T."/>
            <person name="Koren S."/>
            <person name="Bechman K.B."/>
            <person name="Herman A."/>
            <person name="Abrahante J.E."/>
            <person name="Garbe J."/>
        </authorList>
    </citation>
    <scope>NUCLEOTIDE SEQUENCE</scope>
    <source>
        <strain evidence="1">Duluth1</strain>
        <tissue evidence="1">Whole animal</tissue>
    </source>
</reference>
<keyword evidence="2" id="KW-1185">Reference proteome</keyword>
<comment type="caution">
    <text evidence="1">The sequence shown here is derived from an EMBL/GenBank/DDBJ whole genome shotgun (WGS) entry which is preliminary data.</text>
</comment>
<evidence type="ECO:0000313" key="2">
    <source>
        <dbReference type="Proteomes" id="UP000828390"/>
    </source>
</evidence>
<proteinExistence type="predicted"/>